<dbReference type="Gramene" id="PUZ61966">
    <property type="protein sequence ID" value="PUZ61966"/>
    <property type="gene ID" value="GQ55_4G320600"/>
</dbReference>
<sequence>MRCGRTAQNKSARHPVAMSSARRLRRSGARRGGGRELRADPATSRASGMRVRGCGERAHEILAGTWLVGRRRLVFQRRRRPGQQVPRTREQKLGDEADGWGPPGSERSCGTYKG</sequence>
<evidence type="ECO:0000313" key="2">
    <source>
        <dbReference type="EMBL" id="PUZ61966.1"/>
    </source>
</evidence>
<accession>A0A2T7E2D5</accession>
<feature type="compositionally biased region" description="Polar residues" evidence="1">
    <location>
        <begin position="1"/>
        <end position="10"/>
    </location>
</feature>
<reference evidence="2 3" key="1">
    <citation type="submission" date="2018-04" db="EMBL/GenBank/DDBJ databases">
        <title>WGS assembly of Panicum hallii var. hallii HAL2.</title>
        <authorList>
            <person name="Lovell J."/>
            <person name="Jenkins J."/>
            <person name="Lowry D."/>
            <person name="Mamidi S."/>
            <person name="Sreedasyam A."/>
            <person name="Weng X."/>
            <person name="Barry K."/>
            <person name="Bonette J."/>
            <person name="Campitelli B."/>
            <person name="Daum C."/>
            <person name="Gordon S."/>
            <person name="Gould B."/>
            <person name="Lipzen A."/>
            <person name="MacQueen A."/>
            <person name="Palacio-Mejia J."/>
            <person name="Plott C."/>
            <person name="Shakirov E."/>
            <person name="Shu S."/>
            <person name="Yoshinaga Y."/>
            <person name="Zane M."/>
            <person name="Rokhsar D."/>
            <person name="Grimwood J."/>
            <person name="Schmutz J."/>
            <person name="Juenger T."/>
        </authorList>
    </citation>
    <scope>NUCLEOTIDE SEQUENCE [LARGE SCALE GENOMIC DNA]</scope>
    <source>
        <strain evidence="3">cv. HAL2</strain>
    </source>
</reference>
<keyword evidence="3" id="KW-1185">Reference proteome</keyword>
<dbReference type="Proteomes" id="UP000244336">
    <property type="component" value="Chromosome 4"/>
</dbReference>
<name>A0A2T7E2D5_9POAL</name>
<protein>
    <submittedName>
        <fullName evidence="2">Uncharacterized protein</fullName>
    </submittedName>
</protein>
<organism evidence="2 3">
    <name type="scientific">Panicum hallii var. hallii</name>
    <dbReference type="NCBI Taxonomy" id="1504633"/>
    <lineage>
        <taxon>Eukaryota</taxon>
        <taxon>Viridiplantae</taxon>
        <taxon>Streptophyta</taxon>
        <taxon>Embryophyta</taxon>
        <taxon>Tracheophyta</taxon>
        <taxon>Spermatophyta</taxon>
        <taxon>Magnoliopsida</taxon>
        <taxon>Liliopsida</taxon>
        <taxon>Poales</taxon>
        <taxon>Poaceae</taxon>
        <taxon>PACMAD clade</taxon>
        <taxon>Panicoideae</taxon>
        <taxon>Panicodae</taxon>
        <taxon>Paniceae</taxon>
        <taxon>Panicinae</taxon>
        <taxon>Panicum</taxon>
        <taxon>Panicum sect. Panicum</taxon>
    </lineage>
</organism>
<evidence type="ECO:0000256" key="1">
    <source>
        <dbReference type="SAM" id="MobiDB-lite"/>
    </source>
</evidence>
<feature type="region of interest" description="Disordered" evidence="1">
    <location>
        <begin position="1"/>
        <end position="52"/>
    </location>
</feature>
<proteinExistence type="predicted"/>
<gene>
    <name evidence="2" type="ORF">GQ55_4G320600</name>
</gene>
<dbReference type="AlphaFoldDB" id="A0A2T7E2D5"/>
<evidence type="ECO:0000313" key="3">
    <source>
        <dbReference type="Proteomes" id="UP000244336"/>
    </source>
</evidence>
<feature type="region of interest" description="Disordered" evidence="1">
    <location>
        <begin position="78"/>
        <end position="114"/>
    </location>
</feature>
<dbReference type="EMBL" id="CM009752">
    <property type="protein sequence ID" value="PUZ61966.1"/>
    <property type="molecule type" value="Genomic_DNA"/>
</dbReference>